<reference evidence="3 4" key="1">
    <citation type="submission" date="2019-01" db="EMBL/GenBank/DDBJ databases">
        <title>Lactibacter flavus gen. nov., sp. nov., a novel bacterium of the family Propionibacteriaceae isolated from raw milk and dairy products.</title>
        <authorList>
            <person name="Huptas C."/>
            <person name="Wenning M."/>
            <person name="Breitenwieser F."/>
            <person name="Doll E."/>
            <person name="Von Neubeck M."/>
            <person name="Busse H.-J."/>
            <person name="Scherer S."/>
        </authorList>
    </citation>
    <scope>NUCLEOTIDE SEQUENCE [LARGE SCALE GENOMIC DNA]</scope>
    <source>
        <strain evidence="3 4">KCTC 33808</strain>
    </source>
</reference>
<dbReference type="OrthoDB" id="5143202at2"/>
<sequence length="333" mass="35165">MTKAHHRDWGVMEALLMLVKEQGFVTTRQAAALGASANTLSRLVAGGQLVRPISCVHLPAAAWGALTPERKHALLVKGVLADHPGWVASHHSALALSGVPLWDVPFGTVHVAGQQRNSVRRSSVHLHVLRPGDPVGEASGNRVITPGLATLQVAARFGVTAGVVAADACLAAGLTSSTTLRRLAMSDRWRYGVAAVRLVVALADGRAESAMESVLRSHLSDAGWGLEPQANLGGPGAGYRADLLVEGRVVVEYDGEEKYAGPEGHQALLAEKAREDHLRAEGYGFVRITKARIGRPAAVRRLVARALADRGAHKAIPPSQRGSNQRYEGGTAV</sequence>
<comment type="caution">
    <text evidence="3">The sequence shown here is derived from an EMBL/GenBank/DDBJ whole genome shotgun (WGS) entry which is preliminary data.</text>
</comment>
<dbReference type="Proteomes" id="UP000292373">
    <property type="component" value="Unassembled WGS sequence"/>
</dbReference>
<dbReference type="Pfam" id="PF13338">
    <property type="entry name" value="AbiEi_4"/>
    <property type="match status" value="1"/>
</dbReference>
<evidence type="ECO:0000313" key="3">
    <source>
        <dbReference type="EMBL" id="TBT82802.1"/>
    </source>
</evidence>
<evidence type="ECO:0000256" key="1">
    <source>
        <dbReference type="SAM" id="MobiDB-lite"/>
    </source>
</evidence>
<keyword evidence="4" id="KW-1185">Reference proteome</keyword>
<proteinExistence type="predicted"/>
<gene>
    <name evidence="3" type="ORF">ET989_13420</name>
</gene>
<organism evidence="3 4">
    <name type="scientific">Propioniciclava sinopodophylli</name>
    <dbReference type="NCBI Taxonomy" id="1837344"/>
    <lineage>
        <taxon>Bacteria</taxon>
        <taxon>Bacillati</taxon>
        <taxon>Actinomycetota</taxon>
        <taxon>Actinomycetes</taxon>
        <taxon>Propionibacteriales</taxon>
        <taxon>Propionibacteriaceae</taxon>
        <taxon>Propioniciclava</taxon>
    </lineage>
</organism>
<evidence type="ECO:0000259" key="2">
    <source>
        <dbReference type="Pfam" id="PF13338"/>
    </source>
</evidence>
<feature type="domain" description="AbiEi antitoxin N-terminal" evidence="2">
    <location>
        <begin position="14"/>
        <end position="52"/>
    </location>
</feature>
<evidence type="ECO:0000313" key="4">
    <source>
        <dbReference type="Proteomes" id="UP000292373"/>
    </source>
</evidence>
<name>A0A4V2JS78_9ACTN</name>
<dbReference type="RefSeq" id="WP_131169834.1">
    <property type="nucleotide sequence ID" value="NZ_SDMQ01000017.1"/>
</dbReference>
<dbReference type="Gene3D" id="3.40.960.10">
    <property type="entry name" value="VSR Endonuclease"/>
    <property type="match status" value="1"/>
</dbReference>
<accession>A0A4V2JS78</accession>
<protein>
    <recommendedName>
        <fullName evidence="2">AbiEi antitoxin N-terminal domain-containing protein</fullName>
    </recommendedName>
</protein>
<feature type="region of interest" description="Disordered" evidence="1">
    <location>
        <begin position="310"/>
        <end position="333"/>
    </location>
</feature>
<dbReference type="AlphaFoldDB" id="A0A4V2JS78"/>
<dbReference type="InterPro" id="IPR025159">
    <property type="entry name" value="AbiEi_N"/>
</dbReference>
<dbReference type="EMBL" id="SDMQ01000017">
    <property type="protein sequence ID" value="TBT82802.1"/>
    <property type="molecule type" value="Genomic_DNA"/>
</dbReference>